<dbReference type="Gene3D" id="3.80.10.10">
    <property type="entry name" value="Ribonuclease Inhibitor"/>
    <property type="match status" value="4"/>
</dbReference>
<dbReference type="InterPro" id="IPR013210">
    <property type="entry name" value="LRR_N_plant-typ"/>
</dbReference>
<evidence type="ECO:0000256" key="6">
    <source>
        <dbReference type="ARBA" id="ARBA00022729"/>
    </source>
</evidence>
<keyword evidence="11" id="KW-0325">Glycoprotein</keyword>
<keyword evidence="3" id="KW-1003">Cell membrane</keyword>
<evidence type="ECO:0000256" key="5">
    <source>
        <dbReference type="ARBA" id="ARBA00022692"/>
    </source>
</evidence>
<dbReference type="PANTHER" id="PTHR48063:SF98">
    <property type="entry name" value="LRR RECEPTOR-LIKE SERINE_THREONINE-PROTEIN KINASE FLS2"/>
    <property type="match status" value="1"/>
</dbReference>
<dbReference type="PROSITE" id="PS51450">
    <property type="entry name" value="LRR"/>
    <property type="match status" value="1"/>
</dbReference>
<dbReference type="Pfam" id="PF23598">
    <property type="entry name" value="LRR_14"/>
    <property type="match status" value="1"/>
</dbReference>
<dbReference type="PANTHER" id="PTHR48063">
    <property type="entry name" value="LRR RECEPTOR-LIKE KINASE"/>
    <property type="match status" value="1"/>
</dbReference>
<evidence type="ECO:0008006" key="17">
    <source>
        <dbReference type="Google" id="ProtNLM"/>
    </source>
</evidence>
<dbReference type="Pfam" id="PF08263">
    <property type="entry name" value="LRRNT_2"/>
    <property type="match status" value="1"/>
</dbReference>
<keyword evidence="10" id="KW-0675">Receptor</keyword>
<organism evidence="15 16">
    <name type="scientific">Hevea brasiliensis</name>
    <name type="common">Para rubber tree</name>
    <name type="synonym">Siphonia brasiliensis</name>
    <dbReference type="NCBI Taxonomy" id="3981"/>
    <lineage>
        <taxon>Eukaryota</taxon>
        <taxon>Viridiplantae</taxon>
        <taxon>Streptophyta</taxon>
        <taxon>Embryophyta</taxon>
        <taxon>Tracheophyta</taxon>
        <taxon>Spermatophyta</taxon>
        <taxon>Magnoliopsida</taxon>
        <taxon>eudicotyledons</taxon>
        <taxon>Gunneridae</taxon>
        <taxon>Pentapetalae</taxon>
        <taxon>rosids</taxon>
        <taxon>fabids</taxon>
        <taxon>Malpighiales</taxon>
        <taxon>Euphorbiaceae</taxon>
        <taxon>Crotonoideae</taxon>
        <taxon>Micrandreae</taxon>
        <taxon>Hevea</taxon>
    </lineage>
</organism>
<evidence type="ECO:0000256" key="7">
    <source>
        <dbReference type="ARBA" id="ARBA00022737"/>
    </source>
</evidence>
<evidence type="ECO:0000256" key="10">
    <source>
        <dbReference type="ARBA" id="ARBA00023170"/>
    </source>
</evidence>
<dbReference type="Pfam" id="PF00560">
    <property type="entry name" value="LRR_1"/>
    <property type="match status" value="7"/>
</dbReference>
<dbReference type="InterPro" id="IPR001611">
    <property type="entry name" value="Leu-rich_rpt"/>
</dbReference>
<name>A0ABQ9MGV7_HEVBR</name>
<comment type="similarity">
    <text evidence="2">Belongs to the RLP family.</text>
</comment>
<evidence type="ECO:0000256" key="1">
    <source>
        <dbReference type="ARBA" id="ARBA00004251"/>
    </source>
</evidence>
<evidence type="ECO:0000313" key="15">
    <source>
        <dbReference type="EMBL" id="KAJ9179552.1"/>
    </source>
</evidence>
<keyword evidence="5" id="KW-0812">Transmembrane</keyword>
<dbReference type="SUPFAM" id="SSF52047">
    <property type="entry name" value="RNI-like"/>
    <property type="match status" value="1"/>
</dbReference>
<evidence type="ECO:0000256" key="11">
    <source>
        <dbReference type="ARBA" id="ARBA00023180"/>
    </source>
</evidence>
<sequence length="955" mass="106172">MTSATFTLPFLWFALLATIISLGPCQGSLSGDCIQSEREALLNFKHDLIDPSNRLASWGGDVDCCGWSGVICDNLTSNVLGLHLGSLSQEEYYAFNATADYYEYRETSIFGGKISRSLLNLKHLKYLDLSNNDFGGISFPKFLGSMESLTHLNLSSAGFGGMIPHELGNLSNLQYLNLFSPYPETYVENLNWIFAGFGGMIPHQLGNLSNLNYLNLHSYYYFYYSEPYVENLDWISSLSSLQFLDMTFVNLHQATKWLNVINTLPCLEELYFSVCYLSNVPPFPNVNFSSLSVLDLSGNLFQGPVLDFLQNITSLKELDLAFNNFSSSIPYWLYAFSNLELLNLRQNQLQGKISSDIGNMTSLVSLDLSLNKLDGRIPASFQNLCNLKSLINDILEILLACVSNGLEILDLADCQLSGHLPNNLGEFKNLYQLLLSANSISGPIPISLGDLTWVKIIDLSQNNLNGSLPSSFGGLGELESVDLSYNLLEGDVSAVHFANLTKLYNFRPSGNQLRLRVDPNWNPPPHINEINLGSWKIGPHFPHWIRSLKFLSSLNLSNSGIASTIPVWFWNLSSNFYYLNISHNQIRGVIPNISNQVDGFSGSLVDLSSNSFQGPLPYMFSNVRALYLSNNSFCGPISKFLCYKMHELGFLQVLDLGGNLLSGEIPDCWMKWKWLVAIFLGQSGTLSSLESLHLRNNNLSGEIPASLQNCTKLSTLDFGENGLEGSIPKWIGETLSDIVILNLRTNKFKGHIPKELCLMTSLRILDFADNNISGTIPKCLNNFSAMISKDDSIGILMEGDASSWPFLESTFIVTKSNMNGYSNILKFVRFIDLSKNKLEREIPKEITSLKRLQQFLQNTGAMELLEVMEFSQNKLFGEIPQSPPKLTFLSNLNLSFNNLRGTIPSSSQLQSLNSSCFTGNEELCGLSLKNCSVDGATLPIGSKRVEDDKGSKSFA</sequence>
<feature type="domain" description="Disease resistance R13L4/SHOC-2-like LRR" evidence="14">
    <location>
        <begin position="116"/>
        <end position="323"/>
    </location>
</feature>
<evidence type="ECO:0000256" key="4">
    <source>
        <dbReference type="ARBA" id="ARBA00022614"/>
    </source>
</evidence>
<reference evidence="15" key="1">
    <citation type="journal article" date="2023" name="Plant Biotechnol. J.">
        <title>Chromosome-level wild Hevea brasiliensis genome provides new tools for genomic-assisted breeding and valuable loci to elevate rubber yield.</title>
        <authorList>
            <person name="Cheng H."/>
            <person name="Song X."/>
            <person name="Hu Y."/>
            <person name="Wu T."/>
            <person name="Yang Q."/>
            <person name="An Z."/>
            <person name="Feng S."/>
            <person name="Deng Z."/>
            <person name="Wu W."/>
            <person name="Zeng X."/>
            <person name="Tu M."/>
            <person name="Wang X."/>
            <person name="Huang H."/>
        </authorList>
    </citation>
    <scope>NUCLEOTIDE SEQUENCE</scope>
    <source>
        <strain evidence="15">MT/VB/25A 57/8</strain>
    </source>
</reference>
<keyword evidence="6 12" id="KW-0732">Signal</keyword>
<protein>
    <recommendedName>
        <fullName evidence="17">Leucine-rich repeat-containing N-terminal plant-type domain-containing protein</fullName>
    </recommendedName>
</protein>
<dbReference type="SMART" id="SM00369">
    <property type="entry name" value="LRR_TYP"/>
    <property type="match status" value="10"/>
</dbReference>
<accession>A0ABQ9MGV7</accession>
<keyword evidence="4" id="KW-0433">Leucine-rich repeat</keyword>
<evidence type="ECO:0000259" key="13">
    <source>
        <dbReference type="Pfam" id="PF08263"/>
    </source>
</evidence>
<evidence type="ECO:0000256" key="9">
    <source>
        <dbReference type="ARBA" id="ARBA00023136"/>
    </source>
</evidence>
<evidence type="ECO:0000256" key="8">
    <source>
        <dbReference type="ARBA" id="ARBA00022989"/>
    </source>
</evidence>
<proteinExistence type="inferred from homology"/>
<evidence type="ECO:0000313" key="16">
    <source>
        <dbReference type="Proteomes" id="UP001174677"/>
    </source>
</evidence>
<dbReference type="SUPFAM" id="SSF52058">
    <property type="entry name" value="L domain-like"/>
    <property type="match status" value="2"/>
</dbReference>
<evidence type="ECO:0000256" key="2">
    <source>
        <dbReference type="ARBA" id="ARBA00009592"/>
    </source>
</evidence>
<keyword evidence="7" id="KW-0677">Repeat</keyword>
<comment type="caution">
    <text evidence="15">The sequence shown here is derived from an EMBL/GenBank/DDBJ whole genome shotgun (WGS) entry which is preliminary data.</text>
</comment>
<dbReference type="EMBL" id="JARPOI010000006">
    <property type="protein sequence ID" value="KAJ9179552.1"/>
    <property type="molecule type" value="Genomic_DNA"/>
</dbReference>
<feature type="chain" id="PRO_5046696183" description="Leucine-rich repeat-containing N-terminal plant-type domain-containing protein" evidence="12">
    <location>
        <begin position="28"/>
        <end position="955"/>
    </location>
</feature>
<dbReference type="InterPro" id="IPR032675">
    <property type="entry name" value="LRR_dom_sf"/>
</dbReference>
<evidence type="ECO:0000256" key="3">
    <source>
        <dbReference type="ARBA" id="ARBA00022475"/>
    </source>
</evidence>
<keyword evidence="8" id="KW-1133">Transmembrane helix</keyword>
<dbReference type="Proteomes" id="UP001174677">
    <property type="component" value="Chromosome 6"/>
</dbReference>
<comment type="subcellular location">
    <subcellularLocation>
        <location evidence="1">Cell membrane</location>
        <topology evidence="1">Single-pass type I membrane protein</topology>
    </subcellularLocation>
</comment>
<evidence type="ECO:0000256" key="12">
    <source>
        <dbReference type="SAM" id="SignalP"/>
    </source>
</evidence>
<feature type="signal peptide" evidence="12">
    <location>
        <begin position="1"/>
        <end position="27"/>
    </location>
</feature>
<dbReference type="InterPro" id="IPR003591">
    <property type="entry name" value="Leu-rich_rpt_typical-subtyp"/>
</dbReference>
<evidence type="ECO:0000259" key="14">
    <source>
        <dbReference type="Pfam" id="PF23598"/>
    </source>
</evidence>
<dbReference type="InterPro" id="IPR046956">
    <property type="entry name" value="RLP23-like"/>
</dbReference>
<feature type="domain" description="Leucine-rich repeat-containing N-terminal plant-type" evidence="13">
    <location>
        <begin position="35"/>
        <end position="73"/>
    </location>
</feature>
<keyword evidence="16" id="KW-1185">Reference proteome</keyword>
<gene>
    <name evidence="15" type="ORF">P3X46_011327</name>
</gene>
<keyword evidence="9" id="KW-0472">Membrane</keyword>
<dbReference type="InterPro" id="IPR055414">
    <property type="entry name" value="LRR_R13L4/SHOC2-like"/>
</dbReference>